<dbReference type="Proteomes" id="UP000566813">
    <property type="component" value="Unassembled WGS sequence"/>
</dbReference>
<proteinExistence type="inferred from homology"/>
<dbReference type="PANTHER" id="PTHR32552:SF81">
    <property type="entry name" value="TONB-DEPENDENT OUTER MEMBRANE RECEPTOR"/>
    <property type="match status" value="1"/>
</dbReference>
<evidence type="ECO:0000256" key="13">
    <source>
        <dbReference type="SAM" id="SignalP"/>
    </source>
</evidence>
<dbReference type="AlphaFoldDB" id="A0A7X1FUS8"/>
<dbReference type="Pfam" id="PF07715">
    <property type="entry name" value="Plug"/>
    <property type="match status" value="1"/>
</dbReference>
<evidence type="ECO:0000256" key="1">
    <source>
        <dbReference type="ARBA" id="ARBA00004571"/>
    </source>
</evidence>
<dbReference type="GO" id="GO:0009279">
    <property type="term" value="C:cell outer membrane"/>
    <property type="evidence" value="ECO:0007669"/>
    <property type="project" value="UniProtKB-SubCell"/>
</dbReference>
<accession>A0A7X1FUS8</accession>
<dbReference type="EMBL" id="JACLAW010000012">
    <property type="protein sequence ID" value="MBC2666797.1"/>
    <property type="molecule type" value="Genomic_DNA"/>
</dbReference>
<evidence type="ECO:0000259" key="14">
    <source>
        <dbReference type="Pfam" id="PF00593"/>
    </source>
</evidence>
<evidence type="ECO:0000256" key="3">
    <source>
        <dbReference type="ARBA" id="ARBA00022452"/>
    </source>
</evidence>
<dbReference type="SUPFAM" id="SSF56935">
    <property type="entry name" value="Porins"/>
    <property type="match status" value="1"/>
</dbReference>
<dbReference type="GO" id="GO:0006826">
    <property type="term" value="P:iron ion transport"/>
    <property type="evidence" value="ECO:0007669"/>
    <property type="project" value="UniProtKB-KW"/>
</dbReference>
<evidence type="ECO:0000256" key="4">
    <source>
        <dbReference type="ARBA" id="ARBA00022496"/>
    </source>
</evidence>
<keyword evidence="8 12" id="KW-0798">TonB box</keyword>
<keyword evidence="17" id="KW-1185">Reference proteome</keyword>
<evidence type="ECO:0000256" key="12">
    <source>
        <dbReference type="RuleBase" id="RU003357"/>
    </source>
</evidence>
<evidence type="ECO:0000259" key="15">
    <source>
        <dbReference type="Pfam" id="PF07715"/>
    </source>
</evidence>
<dbReference type="InterPro" id="IPR000531">
    <property type="entry name" value="Beta-barrel_TonB"/>
</dbReference>
<comment type="similarity">
    <text evidence="11 12">Belongs to the TonB-dependent receptor family.</text>
</comment>
<reference evidence="16 17" key="1">
    <citation type="submission" date="2020-08" db="EMBL/GenBank/DDBJ databases">
        <title>The genome sequence of type strain Novosphingobium flavum NBRC 111647.</title>
        <authorList>
            <person name="Liu Y."/>
        </authorList>
    </citation>
    <scope>NUCLEOTIDE SEQUENCE [LARGE SCALE GENOMIC DNA]</scope>
    <source>
        <strain evidence="16 17">NBRC 111647</strain>
    </source>
</reference>
<evidence type="ECO:0000313" key="16">
    <source>
        <dbReference type="EMBL" id="MBC2666797.1"/>
    </source>
</evidence>
<dbReference type="InterPro" id="IPR036942">
    <property type="entry name" value="Beta-barrel_TonB_sf"/>
</dbReference>
<keyword evidence="7" id="KW-0406">Ion transport</keyword>
<evidence type="ECO:0000313" key="17">
    <source>
        <dbReference type="Proteomes" id="UP000566813"/>
    </source>
</evidence>
<organism evidence="16 17">
    <name type="scientific">Novosphingobium flavum</name>
    <dbReference type="NCBI Taxonomy" id="1778672"/>
    <lineage>
        <taxon>Bacteria</taxon>
        <taxon>Pseudomonadati</taxon>
        <taxon>Pseudomonadota</taxon>
        <taxon>Alphaproteobacteria</taxon>
        <taxon>Sphingomonadales</taxon>
        <taxon>Sphingomonadaceae</taxon>
        <taxon>Novosphingobium</taxon>
    </lineage>
</organism>
<evidence type="ECO:0000256" key="11">
    <source>
        <dbReference type="PROSITE-ProRule" id="PRU01360"/>
    </source>
</evidence>
<comment type="subcellular location">
    <subcellularLocation>
        <location evidence="1 11">Cell outer membrane</location>
        <topology evidence="1 11">Multi-pass membrane protein</topology>
    </subcellularLocation>
</comment>
<keyword evidence="5 11" id="KW-0812">Transmembrane</keyword>
<protein>
    <submittedName>
        <fullName evidence="16">TonB-dependent receptor</fullName>
    </submittedName>
</protein>
<dbReference type="Pfam" id="PF00593">
    <property type="entry name" value="TonB_dep_Rec_b-barrel"/>
    <property type="match status" value="1"/>
</dbReference>
<keyword evidence="10 11" id="KW-0998">Cell outer membrane</keyword>
<comment type="caution">
    <text evidence="16">The sequence shown here is derived from an EMBL/GenBank/DDBJ whole genome shotgun (WGS) entry which is preliminary data.</text>
</comment>
<keyword evidence="6" id="KW-0408">Iron</keyword>
<keyword evidence="9 11" id="KW-0472">Membrane</keyword>
<dbReference type="PROSITE" id="PS52016">
    <property type="entry name" value="TONB_DEPENDENT_REC_3"/>
    <property type="match status" value="1"/>
</dbReference>
<evidence type="ECO:0000256" key="6">
    <source>
        <dbReference type="ARBA" id="ARBA00023004"/>
    </source>
</evidence>
<dbReference type="InterPro" id="IPR012910">
    <property type="entry name" value="Plug_dom"/>
</dbReference>
<keyword evidence="3 11" id="KW-1134">Transmembrane beta strand</keyword>
<evidence type="ECO:0000256" key="2">
    <source>
        <dbReference type="ARBA" id="ARBA00022448"/>
    </source>
</evidence>
<keyword evidence="13" id="KW-0732">Signal</keyword>
<dbReference type="PANTHER" id="PTHR32552">
    <property type="entry name" value="FERRICHROME IRON RECEPTOR-RELATED"/>
    <property type="match status" value="1"/>
</dbReference>
<evidence type="ECO:0000256" key="9">
    <source>
        <dbReference type="ARBA" id="ARBA00023136"/>
    </source>
</evidence>
<keyword evidence="16" id="KW-0675">Receptor</keyword>
<sequence>MRKIHLAASISLAALAAPAMAQQAQTDASDSAAISPGDIVVTASRRAERLQEVPLAVSALGAEQISKGGFQKLTDLQYQVSGLQFGSSPNDSGFRLRGVGSAGGFSSSSEQNVGTVVDNVVIPFGNPVNSLGDLERVEVLKGPQGTQFGKNASSGVINITSAKPKFDAISGKAFVSYGELNEVNANASINLPLSSNAALAVYGFTRSNDGFLENVYRKEMWGGEKSYGARAKLLWEPQDGLSFYLIGDYSKIKRTGPGQLWTLARLPDDIAFNPQTQGRFANLASLGVTPGAKNEKSVEDYAGYSSEENYGASLEINKELGGGYNLTSVTAWRRLDEGPQVFAIDGTSLPIFTAQQTGVDQSFLSQELRLSSPKGSMLEFTGGVYLSTRKVGDGNDFNRAQLRPALPFAPIPPIPFFTTVATTPLVDISAGQGNTQTKSDSYAGFIDGKFHVSEQLAILGGFRVQNDKVRARYFSILDPNYLPGTVDYSTTIPGLVQGYSAAAAATGNVSKTGWSGRAGLEYKAARDVMLFGTIARGYLGPTVTFSGLTGTKSSVNPQTVRDITVGIKSQLFGRAVTLNANVFWDKYKNLQTSVFNGTEFLTENAGGFDAKGFEVDASWRVSPELSFSGSFTYSDTNFTDYVTACPNVVKAGYACYQARDAAGVLQFDRDGNPVKVVQAKGEPLSGAPKYAATFGANINLPINDHLAFDWAANVYYRSSVQYAVVEAYAFQPGYATIGLNAGIGHPDGNWRIGVFARNLLDKHFVSAVIGLPFANPGAYVNWLTREGRRTVGVSAQMKF</sequence>
<name>A0A7X1FUS8_9SPHN</name>
<feature type="signal peptide" evidence="13">
    <location>
        <begin position="1"/>
        <end position="21"/>
    </location>
</feature>
<keyword evidence="4" id="KW-0410">Iron transport</keyword>
<evidence type="ECO:0000256" key="5">
    <source>
        <dbReference type="ARBA" id="ARBA00022692"/>
    </source>
</evidence>
<dbReference type="Gene3D" id="2.40.170.20">
    <property type="entry name" value="TonB-dependent receptor, beta-barrel domain"/>
    <property type="match status" value="1"/>
</dbReference>
<evidence type="ECO:0000256" key="8">
    <source>
        <dbReference type="ARBA" id="ARBA00023077"/>
    </source>
</evidence>
<dbReference type="InterPro" id="IPR039426">
    <property type="entry name" value="TonB-dep_rcpt-like"/>
</dbReference>
<evidence type="ECO:0000256" key="7">
    <source>
        <dbReference type="ARBA" id="ARBA00023065"/>
    </source>
</evidence>
<feature type="domain" description="TonB-dependent receptor plug" evidence="15">
    <location>
        <begin position="50"/>
        <end position="156"/>
    </location>
</feature>
<feature type="chain" id="PRO_5030846935" evidence="13">
    <location>
        <begin position="22"/>
        <end position="799"/>
    </location>
</feature>
<feature type="domain" description="TonB-dependent receptor-like beta-barrel" evidence="14">
    <location>
        <begin position="296"/>
        <end position="759"/>
    </location>
</feature>
<gene>
    <name evidence="16" type="ORF">H7F51_14860</name>
</gene>
<evidence type="ECO:0000256" key="10">
    <source>
        <dbReference type="ARBA" id="ARBA00023237"/>
    </source>
</evidence>
<keyword evidence="2 11" id="KW-0813">Transport</keyword>